<dbReference type="EMBL" id="JAUIQD010000003">
    <property type="protein sequence ID" value="KAK3358076.1"/>
    <property type="molecule type" value="Genomic_DNA"/>
</dbReference>
<dbReference type="Gene3D" id="2.40.10.10">
    <property type="entry name" value="Trypsin-like serine proteases"/>
    <property type="match status" value="1"/>
</dbReference>
<proteinExistence type="predicted"/>
<protein>
    <submittedName>
        <fullName evidence="1">Uncharacterized protein</fullName>
    </submittedName>
</protein>
<comment type="caution">
    <text evidence="1">The sequence shown here is derived from an EMBL/GenBank/DDBJ whole genome shotgun (WGS) entry which is preliminary data.</text>
</comment>
<reference evidence="1" key="2">
    <citation type="submission" date="2023-06" db="EMBL/GenBank/DDBJ databases">
        <authorList>
            <consortium name="Lawrence Berkeley National Laboratory"/>
            <person name="Haridas S."/>
            <person name="Hensen N."/>
            <person name="Bonometti L."/>
            <person name="Westerberg I."/>
            <person name="Brannstrom I.O."/>
            <person name="Guillou S."/>
            <person name="Cros-Aarteil S."/>
            <person name="Calhoun S."/>
            <person name="Kuo A."/>
            <person name="Mondo S."/>
            <person name="Pangilinan J."/>
            <person name="Riley R."/>
            <person name="Labutti K."/>
            <person name="Andreopoulos B."/>
            <person name="Lipzen A."/>
            <person name="Chen C."/>
            <person name="Yanf M."/>
            <person name="Daum C."/>
            <person name="Ng V."/>
            <person name="Clum A."/>
            <person name="Steindorff A."/>
            <person name="Ohm R."/>
            <person name="Martin F."/>
            <person name="Silar P."/>
            <person name="Natvig D."/>
            <person name="Lalanne C."/>
            <person name="Gautier V."/>
            <person name="Ament-Velasquez S.L."/>
            <person name="Kruys A."/>
            <person name="Hutchinson M.I."/>
            <person name="Powell A.J."/>
            <person name="Barry K."/>
            <person name="Miller A.N."/>
            <person name="Grigoriev I.V."/>
            <person name="Debuchy R."/>
            <person name="Gladieux P."/>
            <person name="Thoren M.H."/>
            <person name="Johannesson H."/>
        </authorList>
    </citation>
    <scope>NUCLEOTIDE SEQUENCE</scope>
    <source>
        <strain evidence="1">CBS 955.72</strain>
    </source>
</reference>
<dbReference type="InterPro" id="IPR043504">
    <property type="entry name" value="Peptidase_S1_PA_chymotrypsin"/>
</dbReference>
<keyword evidence="2" id="KW-1185">Reference proteome</keyword>
<reference evidence="1" key="1">
    <citation type="journal article" date="2023" name="Mol. Phylogenet. Evol.">
        <title>Genome-scale phylogeny and comparative genomics of the fungal order Sordariales.</title>
        <authorList>
            <person name="Hensen N."/>
            <person name="Bonometti L."/>
            <person name="Westerberg I."/>
            <person name="Brannstrom I.O."/>
            <person name="Guillou S."/>
            <person name="Cros-Aarteil S."/>
            <person name="Calhoun S."/>
            <person name="Haridas S."/>
            <person name="Kuo A."/>
            <person name="Mondo S."/>
            <person name="Pangilinan J."/>
            <person name="Riley R."/>
            <person name="LaButti K."/>
            <person name="Andreopoulos B."/>
            <person name="Lipzen A."/>
            <person name="Chen C."/>
            <person name="Yan M."/>
            <person name="Daum C."/>
            <person name="Ng V."/>
            <person name="Clum A."/>
            <person name="Steindorff A."/>
            <person name="Ohm R.A."/>
            <person name="Martin F."/>
            <person name="Silar P."/>
            <person name="Natvig D.O."/>
            <person name="Lalanne C."/>
            <person name="Gautier V."/>
            <person name="Ament-Velasquez S.L."/>
            <person name="Kruys A."/>
            <person name="Hutchinson M.I."/>
            <person name="Powell A.J."/>
            <person name="Barry K."/>
            <person name="Miller A.N."/>
            <person name="Grigoriev I.V."/>
            <person name="Debuchy R."/>
            <person name="Gladieux P."/>
            <person name="Hiltunen Thoren M."/>
            <person name="Johannesson H."/>
        </authorList>
    </citation>
    <scope>NUCLEOTIDE SEQUENCE</scope>
    <source>
        <strain evidence="1">CBS 955.72</strain>
    </source>
</reference>
<organism evidence="1 2">
    <name type="scientific">Lasiosphaeria hispida</name>
    <dbReference type="NCBI Taxonomy" id="260671"/>
    <lineage>
        <taxon>Eukaryota</taxon>
        <taxon>Fungi</taxon>
        <taxon>Dikarya</taxon>
        <taxon>Ascomycota</taxon>
        <taxon>Pezizomycotina</taxon>
        <taxon>Sordariomycetes</taxon>
        <taxon>Sordariomycetidae</taxon>
        <taxon>Sordariales</taxon>
        <taxon>Lasiosphaeriaceae</taxon>
        <taxon>Lasiosphaeria</taxon>
    </lineage>
</organism>
<dbReference type="Proteomes" id="UP001275084">
    <property type="component" value="Unassembled WGS sequence"/>
</dbReference>
<dbReference type="InterPro" id="IPR009003">
    <property type="entry name" value="Peptidase_S1_PA"/>
</dbReference>
<sequence length="638" mass="71149">MSDFWRSKRARYRYTEHSSSDSGEGGTFLVSNVKFRVGAPPPQPLPAQSGWSIACTKVQEALGTSLQVQAEIIAEAEGVEPLSVEFLSRFAPGSDNHRPTILIVAKWSKASPPIWEKIVKEAKKFADSSTRGASLQDVEVCVEMVAEELTLTKYVAPIPDGEVTKDLSEDWPRIADKVVDILDAYPATQSRVTSLALFKLGFSEDFDKNRRTVYISVDYESEESKWPPVVGEIQQLLNRYPHDLHVHMEHNTSESYPEFEVVEKFMTERQRWEKDLSGFNPSRKYNKLVGLGDDIGPQRYLKLEDSSDELYFPGVGTLGCWIELKSILEPHWTRYALTNYHVVRPAFDGFQIGKTKKGEIVPVGPVKDSVLWKVDMNGIGPKFSLGGKVDIEHPTRVKHCYAVQILSERITKSPNNPNAAKTKTHLEDIKSFFDKNEQHLGSIYCASGYTRRSNNNGRMDWALIRPTGSGIARIGKNTLPAIEVWDNNGYAGVAPNTTEALGQPPSNGLRSLKNGDHLFKLGTTTGATAGSFSQLKPMVRLAKDRHVQAFLKARDRPYLSDEFQFFGHTSKNWVAKEGDSGSVVFDDEGRAVGLLFGGQMVQNAACSYAYVTPIEDVFADIRLFSNGQITEIRIAEDS</sequence>
<evidence type="ECO:0000313" key="2">
    <source>
        <dbReference type="Proteomes" id="UP001275084"/>
    </source>
</evidence>
<name>A0AAJ0MGR7_9PEZI</name>
<accession>A0AAJ0MGR7</accession>
<evidence type="ECO:0000313" key="1">
    <source>
        <dbReference type="EMBL" id="KAK3358076.1"/>
    </source>
</evidence>
<dbReference type="AlphaFoldDB" id="A0AAJ0MGR7"/>
<dbReference type="SUPFAM" id="SSF50494">
    <property type="entry name" value="Trypsin-like serine proteases"/>
    <property type="match status" value="1"/>
</dbReference>
<gene>
    <name evidence="1" type="ORF">B0T25DRAFT_451417</name>
</gene>